<keyword evidence="2" id="KW-1185">Reference proteome</keyword>
<name>A0A1Y1UFL6_9TREE</name>
<gene>
    <name evidence="1" type="ORF">BD324DRAFT_651544</name>
</gene>
<reference evidence="1 2" key="1">
    <citation type="submission" date="2017-03" db="EMBL/GenBank/DDBJ databases">
        <title>Widespread Adenine N6-methylation of Active Genes in Fungi.</title>
        <authorList>
            <consortium name="DOE Joint Genome Institute"/>
            <person name="Mondo S.J."/>
            <person name="Dannebaum R.O."/>
            <person name="Kuo R.C."/>
            <person name="Louie K.B."/>
            <person name="Bewick A.J."/>
            <person name="Labutti K."/>
            <person name="Haridas S."/>
            <person name="Kuo A."/>
            <person name="Salamov A."/>
            <person name="Ahrendt S.R."/>
            <person name="Lau R."/>
            <person name="Bowen B.P."/>
            <person name="Lipzen A."/>
            <person name="Sullivan W."/>
            <person name="Andreopoulos W.B."/>
            <person name="Clum A."/>
            <person name="Lindquist E."/>
            <person name="Daum C."/>
            <person name="Northen T.R."/>
            <person name="Ramamoorthy G."/>
            <person name="Schmitz R.J."/>
            <person name="Gryganskyi A."/>
            <person name="Culley D."/>
            <person name="Magnuson J."/>
            <person name="James T.Y."/>
            <person name="O'Malley M.A."/>
            <person name="Stajich J.E."/>
            <person name="Spatafora J.W."/>
            <person name="Visel A."/>
            <person name="Grigoriev I.V."/>
        </authorList>
    </citation>
    <scope>NUCLEOTIDE SEQUENCE [LARGE SCALE GENOMIC DNA]</scope>
    <source>
        <strain evidence="1 2">NRRL Y-17943</strain>
    </source>
</reference>
<evidence type="ECO:0000313" key="1">
    <source>
        <dbReference type="EMBL" id="ORX36304.1"/>
    </source>
</evidence>
<proteinExistence type="predicted"/>
<dbReference type="RefSeq" id="XP_021870405.1">
    <property type="nucleotide sequence ID" value="XM_022018350.1"/>
</dbReference>
<dbReference type="InParanoid" id="A0A1Y1UFL6"/>
<sequence length="153" mass="17181">MSSTSGNKNITITKRNAQSVFDGMSLDRDLPQDTKNVIKYAMLKSDPLVMPHHFNKIIAKEVVGRHCEEKPPVGIFSPLIETSIKAGRLYRNGDQQARSCLTTEASEIYPMCQRLPEELVSTLVGEDHYDALIKHSKELAEDRSKGPNKRKAK</sequence>
<dbReference type="Proteomes" id="UP000193218">
    <property type="component" value="Unassembled WGS sequence"/>
</dbReference>
<protein>
    <submittedName>
        <fullName evidence="1">Uncharacterized protein</fullName>
    </submittedName>
</protein>
<evidence type="ECO:0000313" key="2">
    <source>
        <dbReference type="Proteomes" id="UP000193218"/>
    </source>
</evidence>
<comment type="caution">
    <text evidence="1">The sequence shown here is derived from an EMBL/GenBank/DDBJ whole genome shotgun (WGS) entry which is preliminary data.</text>
</comment>
<organism evidence="1 2">
    <name type="scientific">Kockovaella imperatae</name>
    <dbReference type="NCBI Taxonomy" id="4999"/>
    <lineage>
        <taxon>Eukaryota</taxon>
        <taxon>Fungi</taxon>
        <taxon>Dikarya</taxon>
        <taxon>Basidiomycota</taxon>
        <taxon>Agaricomycotina</taxon>
        <taxon>Tremellomycetes</taxon>
        <taxon>Tremellales</taxon>
        <taxon>Cuniculitremaceae</taxon>
        <taxon>Kockovaella</taxon>
    </lineage>
</organism>
<dbReference type="EMBL" id="NBSH01000008">
    <property type="protein sequence ID" value="ORX36304.1"/>
    <property type="molecule type" value="Genomic_DNA"/>
</dbReference>
<dbReference type="AlphaFoldDB" id="A0A1Y1UFL6"/>
<accession>A0A1Y1UFL6</accession>
<dbReference type="GeneID" id="33560159"/>